<dbReference type="InterPro" id="IPR050109">
    <property type="entry name" value="HTH-type_TetR-like_transc_reg"/>
</dbReference>
<dbReference type="AlphaFoldDB" id="A0A0Q2LVE4"/>
<evidence type="ECO:0000313" key="6">
    <source>
        <dbReference type="EMBL" id="KQH79865.1"/>
    </source>
</evidence>
<dbReference type="InterPro" id="IPR009057">
    <property type="entry name" value="Homeodomain-like_sf"/>
</dbReference>
<evidence type="ECO:0000256" key="4">
    <source>
        <dbReference type="PROSITE-ProRule" id="PRU00335"/>
    </source>
</evidence>
<reference evidence="6 7" key="1">
    <citation type="submission" date="2015-10" db="EMBL/GenBank/DDBJ databases">
        <title>Mycobacterium gordonae draft genome assembly.</title>
        <authorList>
            <person name="Ustinova V."/>
            <person name="Smirnova T."/>
            <person name="Blagodatskikh K."/>
            <person name="Varlamov D."/>
            <person name="Larionova E."/>
            <person name="Chernousova L."/>
        </authorList>
    </citation>
    <scope>NUCLEOTIDE SEQUENCE [LARGE SCALE GENOMIC DNA]</scope>
    <source>
        <strain evidence="6 7">CTRI 14-8773</strain>
    </source>
</reference>
<dbReference type="RefSeq" id="WP_055577254.1">
    <property type="nucleotide sequence ID" value="NZ_LKTM01000059.1"/>
</dbReference>
<dbReference type="SUPFAM" id="SSF46689">
    <property type="entry name" value="Homeodomain-like"/>
    <property type="match status" value="1"/>
</dbReference>
<protein>
    <submittedName>
        <fullName evidence="6">TetR family transcriptional regulator</fullName>
    </submittedName>
</protein>
<keyword evidence="3" id="KW-0804">Transcription</keyword>
<keyword evidence="1" id="KW-0805">Transcription regulation</keyword>
<name>A0A0Q2LVE4_MYCGO</name>
<gene>
    <name evidence="6" type="ORF">AO501_04945</name>
</gene>
<dbReference type="PANTHER" id="PTHR30055">
    <property type="entry name" value="HTH-TYPE TRANSCRIPTIONAL REGULATOR RUTR"/>
    <property type="match status" value="1"/>
</dbReference>
<dbReference type="InterPro" id="IPR036271">
    <property type="entry name" value="Tet_transcr_reg_TetR-rel_C_sf"/>
</dbReference>
<dbReference type="Gene3D" id="1.10.10.60">
    <property type="entry name" value="Homeodomain-like"/>
    <property type="match status" value="1"/>
</dbReference>
<dbReference type="Pfam" id="PF16859">
    <property type="entry name" value="TetR_C_11"/>
    <property type="match status" value="1"/>
</dbReference>
<proteinExistence type="predicted"/>
<organism evidence="6 7">
    <name type="scientific">Mycobacterium gordonae</name>
    <dbReference type="NCBI Taxonomy" id="1778"/>
    <lineage>
        <taxon>Bacteria</taxon>
        <taxon>Bacillati</taxon>
        <taxon>Actinomycetota</taxon>
        <taxon>Actinomycetes</taxon>
        <taxon>Mycobacteriales</taxon>
        <taxon>Mycobacteriaceae</taxon>
        <taxon>Mycobacterium</taxon>
    </lineage>
</organism>
<feature type="domain" description="HTH tetR-type" evidence="5">
    <location>
        <begin position="16"/>
        <end position="76"/>
    </location>
</feature>
<dbReference type="SUPFAM" id="SSF48498">
    <property type="entry name" value="Tetracyclin repressor-like, C-terminal domain"/>
    <property type="match status" value="1"/>
</dbReference>
<dbReference type="InterPro" id="IPR011075">
    <property type="entry name" value="TetR_C"/>
</dbReference>
<evidence type="ECO:0000313" key="7">
    <source>
        <dbReference type="Proteomes" id="UP000051677"/>
    </source>
</evidence>
<dbReference type="GO" id="GO:0003700">
    <property type="term" value="F:DNA-binding transcription factor activity"/>
    <property type="evidence" value="ECO:0007669"/>
    <property type="project" value="TreeGrafter"/>
</dbReference>
<evidence type="ECO:0000259" key="5">
    <source>
        <dbReference type="PROSITE" id="PS50977"/>
    </source>
</evidence>
<evidence type="ECO:0000256" key="2">
    <source>
        <dbReference type="ARBA" id="ARBA00023125"/>
    </source>
</evidence>
<dbReference type="InterPro" id="IPR001647">
    <property type="entry name" value="HTH_TetR"/>
</dbReference>
<comment type="caution">
    <text evidence="6">The sequence shown here is derived from an EMBL/GenBank/DDBJ whole genome shotgun (WGS) entry which is preliminary data.</text>
</comment>
<dbReference type="GO" id="GO:0000976">
    <property type="term" value="F:transcription cis-regulatory region binding"/>
    <property type="evidence" value="ECO:0007669"/>
    <property type="project" value="TreeGrafter"/>
</dbReference>
<evidence type="ECO:0000256" key="3">
    <source>
        <dbReference type="ARBA" id="ARBA00023163"/>
    </source>
</evidence>
<keyword evidence="2 4" id="KW-0238">DNA-binding</keyword>
<sequence>MRPSQRPDVSPASIPADLRARVMPAVLDELARWGVERFSVEAMAERHRLDVAAIYHYWGNRQQLIVDAAVRDADVFRSALDTGSLRGDLLALARTLAADVNTPIGRTFHRVMVMDSRAGHHDGETRMMFWQRRFSVLRSVIDRARERGELRDGVHTVAAIQIVTAPIYVRSLYMEDPVDDGYCVAIADLAWHALRKQ</sequence>
<evidence type="ECO:0000256" key="1">
    <source>
        <dbReference type="ARBA" id="ARBA00023015"/>
    </source>
</evidence>
<dbReference type="Proteomes" id="UP000051677">
    <property type="component" value="Unassembled WGS sequence"/>
</dbReference>
<dbReference type="PROSITE" id="PS50977">
    <property type="entry name" value="HTH_TETR_2"/>
    <property type="match status" value="1"/>
</dbReference>
<dbReference type="Gene3D" id="1.10.357.10">
    <property type="entry name" value="Tetracycline Repressor, domain 2"/>
    <property type="match status" value="1"/>
</dbReference>
<dbReference type="STRING" id="1778.A9W97_26905"/>
<dbReference type="PANTHER" id="PTHR30055:SF148">
    <property type="entry name" value="TETR-FAMILY TRANSCRIPTIONAL REGULATOR"/>
    <property type="match status" value="1"/>
</dbReference>
<dbReference type="OrthoDB" id="9796019at2"/>
<accession>A0A0Q2LVE4</accession>
<feature type="DNA-binding region" description="H-T-H motif" evidence="4">
    <location>
        <begin position="39"/>
        <end position="58"/>
    </location>
</feature>
<dbReference type="EMBL" id="LKTM01000059">
    <property type="protein sequence ID" value="KQH79865.1"/>
    <property type="molecule type" value="Genomic_DNA"/>
</dbReference>